<name>A0A316VM71_9BASI</name>
<dbReference type="Proteomes" id="UP000245783">
    <property type="component" value="Unassembled WGS sequence"/>
</dbReference>
<feature type="compositionally biased region" description="Basic and acidic residues" evidence="1">
    <location>
        <begin position="432"/>
        <end position="443"/>
    </location>
</feature>
<accession>A0A316VM71</accession>
<dbReference type="InParanoid" id="A0A316VM71"/>
<keyword evidence="3" id="KW-1185">Reference proteome</keyword>
<dbReference type="GeneID" id="37036932"/>
<dbReference type="AlphaFoldDB" id="A0A316VM71"/>
<feature type="compositionally biased region" description="Low complexity" evidence="1">
    <location>
        <begin position="176"/>
        <end position="187"/>
    </location>
</feature>
<dbReference type="OrthoDB" id="10465979at2759"/>
<protein>
    <submittedName>
        <fullName evidence="2">Uncharacterized protein</fullName>
    </submittedName>
</protein>
<evidence type="ECO:0000313" key="2">
    <source>
        <dbReference type="EMBL" id="PWN38666.1"/>
    </source>
</evidence>
<organism evidence="2 3">
    <name type="scientific">Ceraceosorus guamensis</name>
    <dbReference type="NCBI Taxonomy" id="1522189"/>
    <lineage>
        <taxon>Eukaryota</taxon>
        <taxon>Fungi</taxon>
        <taxon>Dikarya</taxon>
        <taxon>Basidiomycota</taxon>
        <taxon>Ustilaginomycotina</taxon>
        <taxon>Exobasidiomycetes</taxon>
        <taxon>Ceraceosorales</taxon>
        <taxon>Ceraceosoraceae</taxon>
        <taxon>Ceraceosorus</taxon>
    </lineage>
</organism>
<feature type="region of interest" description="Disordered" evidence="1">
    <location>
        <begin position="414"/>
        <end position="443"/>
    </location>
</feature>
<feature type="compositionally biased region" description="Low complexity" evidence="1">
    <location>
        <begin position="39"/>
        <end position="49"/>
    </location>
</feature>
<feature type="compositionally biased region" description="Basic and acidic residues" evidence="1">
    <location>
        <begin position="65"/>
        <end position="83"/>
    </location>
</feature>
<gene>
    <name evidence="2" type="ORF">IE81DRAFT_327261</name>
</gene>
<evidence type="ECO:0000313" key="3">
    <source>
        <dbReference type="Proteomes" id="UP000245783"/>
    </source>
</evidence>
<reference evidence="2 3" key="1">
    <citation type="journal article" date="2018" name="Mol. Biol. Evol.">
        <title>Broad Genomic Sampling Reveals a Smut Pathogenic Ancestry of the Fungal Clade Ustilaginomycotina.</title>
        <authorList>
            <person name="Kijpornyongpan T."/>
            <person name="Mondo S.J."/>
            <person name="Barry K."/>
            <person name="Sandor L."/>
            <person name="Lee J."/>
            <person name="Lipzen A."/>
            <person name="Pangilinan J."/>
            <person name="LaButti K."/>
            <person name="Hainaut M."/>
            <person name="Henrissat B."/>
            <person name="Grigoriev I.V."/>
            <person name="Spatafora J.W."/>
            <person name="Aime M.C."/>
        </authorList>
    </citation>
    <scope>NUCLEOTIDE SEQUENCE [LARGE SCALE GENOMIC DNA]</scope>
    <source>
        <strain evidence="2 3">MCA 4658</strain>
    </source>
</reference>
<proteinExistence type="predicted"/>
<feature type="compositionally biased region" description="Basic and acidic residues" evidence="1">
    <location>
        <begin position="188"/>
        <end position="201"/>
    </location>
</feature>
<feature type="compositionally biased region" description="Polar residues" evidence="1">
    <location>
        <begin position="130"/>
        <end position="159"/>
    </location>
</feature>
<sequence length="478" mass="50878">MHLPDTRPCLHSPTPVHHPSCASALISNMFAQTPRPHSPIRASRSPSPSRKQRLEPGGTGTTTRRLGDGKVSEGKRLFEDLARRAGTPKVKSESSTSTSASTSLKGAGMLGDKTNRGGRSSSKDGEEQGGSPSKSRSASPTKLGASSNTTIRALQTPAKSSNQSNSNSTTVFETPAAQTGKAGAARARMAEALEARQPIKEVEEEEEEGGSIAAKQSAFAWPADDAPDDAWPEIEYMPAPVEIAHSLPFELDGLPRADELARSLCSMRFGGFVREVELEDARNLALLQDQEAPWLVPTRKSKMSEQDLPWPNRKLAAANLPKPAPKQTTIAIRSARASRSNAGASSSSKVKEASNATARTASNASKLITTKGLVSRGASLTTKPTTTTAVVASLRTSSITPRAAPTKGMSLGKFSAPSSRHAANVPSPCKPAPREEQNRPDEALHADLSDFMNDQHARWVDEKLRETSMNAQEGLLEV</sequence>
<feature type="compositionally biased region" description="Low complexity" evidence="1">
    <location>
        <begin position="93"/>
        <end position="103"/>
    </location>
</feature>
<feature type="region of interest" description="Disordered" evidence="1">
    <location>
        <begin position="334"/>
        <end position="361"/>
    </location>
</feature>
<evidence type="ECO:0000256" key="1">
    <source>
        <dbReference type="SAM" id="MobiDB-lite"/>
    </source>
</evidence>
<dbReference type="RefSeq" id="XP_025365826.1">
    <property type="nucleotide sequence ID" value="XM_025515062.1"/>
</dbReference>
<dbReference type="EMBL" id="KZ819571">
    <property type="protein sequence ID" value="PWN38666.1"/>
    <property type="molecule type" value="Genomic_DNA"/>
</dbReference>
<feature type="region of interest" description="Disordered" evidence="1">
    <location>
        <begin position="30"/>
        <end position="231"/>
    </location>
</feature>